<sequence>MLVREPSGDSADQEPLGTGALDNRKVAAANGLMKKNRRWASGLMRREPQTSKCAGAEPIPSHEDRWNAMAADWPASLRS</sequence>
<name>A0A517LTE9_9BACT</name>
<evidence type="ECO:0000313" key="3">
    <source>
        <dbReference type="Proteomes" id="UP000319557"/>
    </source>
</evidence>
<proteinExistence type="predicted"/>
<dbReference type="AlphaFoldDB" id="A0A517LTE9"/>
<feature type="region of interest" description="Disordered" evidence="1">
    <location>
        <begin position="38"/>
        <end position="66"/>
    </location>
</feature>
<organism evidence="2 3">
    <name type="scientific">Rosistilla ulvae</name>
    <dbReference type="NCBI Taxonomy" id="1930277"/>
    <lineage>
        <taxon>Bacteria</taxon>
        <taxon>Pseudomonadati</taxon>
        <taxon>Planctomycetota</taxon>
        <taxon>Planctomycetia</taxon>
        <taxon>Pirellulales</taxon>
        <taxon>Pirellulaceae</taxon>
        <taxon>Rosistilla</taxon>
    </lineage>
</organism>
<dbReference type="KEGG" id="ruv:EC9_00570"/>
<gene>
    <name evidence="2" type="ORF">EC9_00570</name>
</gene>
<dbReference type="Proteomes" id="UP000319557">
    <property type="component" value="Chromosome"/>
</dbReference>
<dbReference type="EMBL" id="CP036261">
    <property type="protein sequence ID" value="QDS85900.1"/>
    <property type="molecule type" value="Genomic_DNA"/>
</dbReference>
<accession>A0A517LTE9</accession>
<evidence type="ECO:0000313" key="2">
    <source>
        <dbReference type="EMBL" id="QDS85900.1"/>
    </source>
</evidence>
<evidence type="ECO:0000256" key="1">
    <source>
        <dbReference type="SAM" id="MobiDB-lite"/>
    </source>
</evidence>
<keyword evidence="3" id="KW-1185">Reference proteome</keyword>
<reference evidence="2 3" key="1">
    <citation type="submission" date="2019-02" db="EMBL/GenBank/DDBJ databases">
        <title>Deep-cultivation of Planctomycetes and their phenomic and genomic characterization uncovers novel biology.</title>
        <authorList>
            <person name="Wiegand S."/>
            <person name="Jogler M."/>
            <person name="Boedeker C."/>
            <person name="Pinto D."/>
            <person name="Vollmers J."/>
            <person name="Rivas-Marin E."/>
            <person name="Kohn T."/>
            <person name="Peeters S.H."/>
            <person name="Heuer A."/>
            <person name="Rast P."/>
            <person name="Oberbeckmann S."/>
            <person name="Bunk B."/>
            <person name="Jeske O."/>
            <person name="Meyerdierks A."/>
            <person name="Storesund J.E."/>
            <person name="Kallscheuer N."/>
            <person name="Luecker S."/>
            <person name="Lage O.M."/>
            <person name="Pohl T."/>
            <person name="Merkel B.J."/>
            <person name="Hornburger P."/>
            <person name="Mueller R.-W."/>
            <person name="Bruemmer F."/>
            <person name="Labrenz M."/>
            <person name="Spormann A.M."/>
            <person name="Op den Camp H."/>
            <person name="Overmann J."/>
            <person name="Amann R."/>
            <person name="Jetten M.S.M."/>
            <person name="Mascher T."/>
            <person name="Medema M.H."/>
            <person name="Devos D.P."/>
            <person name="Kaster A.-K."/>
            <person name="Ovreas L."/>
            <person name="Rohde M."/>
            <person name="Galperin M.Y."/>
            <person name="Jogler C."/>
        </authorList>
    </citation>
    <scope>NUCLEOTIDE SEQUENCE [LARGE SCALE GENOMIC DNA]</scope>
    <source>
        <strain evidence="2 3">EC9</strain>
    </source>
</reference>
<feature type="region of interest" description="Disordered" evidence="1">
    <location>
        <begin position="1"/>
        <end position="23"/>
    </location>
</feature>
<protein>
    <submittedName>
        <fullName evidence="2">Uncharacterized protein</fullName>
    </submittedName>
</protein>